<reference evidence="2 3" key="1">
    <citation type="submission" date="2016-11" db="EMBL/GenBank/DDBJ databases">
        <title>Whole Genome Sequencing of Mucilaginibacter polytrichastri RG4-7(T) isolated from the moss sample.</title>
        <authorList>
            <person name="Li Y."/>
        </authorList>
    </citation>
    <scope>NUCLEOTIDE SEQUENCE [LARGE SCALE GENOMIC DNA]</scope>
    <source>
        <strain evidence="2 3">RG4-7</strain>
    </source>
</reference>
<proteinExistence type="predicted"/>
<sequence>MSQQENTKPVNTNLKPNNKAITKKSYKGWLIFIGVIILLCGSIFLNKTTKNWFYLTYYYVVKFDHFNYGDKVYIEKNYFSTYKDATAIGFYRLIRPLKDKEIDTILFMSDSKKDSLKHLNKSLENYAINCKVFIDKDSLGKYKTTCVGTYIDHKLLNIKGFDENRKEIIGRVHFYSVKPDKKVLYIDPSPHFYNDEFPRNYTWASDTLYLIPFDLSNKP</sequence>
<keyword evidence="1" id="KW-0472">Membrane</keyword>
<dbReference type="Proteomes" id="UP000186720">
    <property type="component" value="Unassembled WGS sequence"/>
</dbReference>
<dbReference type="RefSeq" id="WP_074487558.1">
    <property type="nucleotide sequence ID" value="NZ_FPAM01000001.1"/>
</dbReference>
<evidence type="ECO:0000313" key="2">
    <source>
        <dbReference type="EMBL" id="OKS84844.1"/>
    </source>
</evidence>
<protein>
    <submittedName>
        <fullName evidence="2">Uncharacterized protein</fullName>
    </submittedName>
</protein>
<dbReference type="AlphaFoldDB" id="A0A1Q5ZSU9"/>
<keyword evidence="3" id="KW-1185">Reference proteome</keyword>
<keyword evidence="1" id="KW-0812">Transmembrane</keyword>
<gene>
    <name evidence="2" type="ORF">RG47T_0281</name>
</gene>
<dbReference type="EMBL" id="MPPL01000001">
    <property type="protein sequence ID" value="OKS84844.1"/>
    <property type="molecule type" value="Genomic_DNA"/>
</dbReference>
<dbReference type="OrthoDB" id="799656at2"/>
<feature type="transmembrane region" description="Helical" evidence="1">
    <location>
        <begin position="26"/>
        <end position="45"/>
    </location>
</feature>
<organism evidence="2 3">
    <name type="scientific">Mucilaginibacter polytrichastri</name>
    <dbReference type="NCBI Taxonomy" id="1302689"/>
    <lineage>
        <taxon>Bacteria</taxon>
        <taxon>Pseudomonadati</taxon>
        <taxon>Bacteroidota</taxon>
        <taxon>Sphingobacteriia</taxon>
        <taxon>Sphingobacteriales</taxon>
        <taxon>Sphingobacteriaceae</taxon>
        <taxon>Mucilaginibacter</taxon>
    </lineage>
</organism>
<evidence type="ECO:0000313" key="3">
    <source>
        <dbReference type="Proteomes" id="UP000186720"/>
    </source>
</evidence>
<accession>A0A1Q5ZSU9</accession>
<evidence type="ECO:0000256" key="1">
    <source>
        <dbReference type="SAM" id="Phobius"/>
    </source>
</evidence>
<name>A0A1Q5ZSU9_9SPHI</name>
<comment type="caution">
    <text evidence="2">The sequence shown here is derived from an EMBL/GenBank/DDBJ whole genome shotgun (WGS) entry which is preliminary data.</text>
</comment>
<dbReference type="STRING" id="1302689.RG47T_0281"/>
<keyword evidence="1" id="KW-1133">Transmembrane helix</keyword>